<dbReference type="PROSITE" id="PS51257">
    <property type="entry name" value="PROKAR_LIPOPROTEIN"/>
    <property type="match status" value="1"/>
</dbReference>
<keyword evidence="1" id="KW-0732">Signal</keyword>
<dbReference type="SUPFAM" id="SSF52266">
    <property type="entry name" value="SGNH hydrolase"/>
    <property type="match status" value="1"/>
</dbReference>
<evidence type="ECO:0000313" key="3">
    <source>
        <dbReference type="Proteomes" id="UP001189429"/>
    </source>
</evidence>
<dbReference type="CDD" id="cd00229">
    <property type="entry name" value="SGNH_hydrolase"/>
    <property type="match status" value="1"/>
</dbReference>
<dbReference type="PANTHER" id="PTHR34407">
    <property type="entry name" value="EXPRESSED PROTEIN"/>
    <property type="match status" value="1"/>
</dbReference>
<feature type="signal peptide" evidence="1">
    <location>
        <begin position="1"/>
        <end position="23"/>
    </location>
</feature>
<keyword evidence="3" id="KW-1185">Reference proteome</keyword>
<sequence length="503" mass="54864">MKKMAAATANSFILLASLSSCSCFQLASNFEPEPAPTRWTNCSAPGCPPTADARGGETTEQTVAGQKPWKSWNHCRLRHAMDSIGKRNVTFTVLGGSATAGAGLPVGQLNWFKHLERMVSHSMTGAKFKNAAQGGTESFWGASLMDSVVGDTDVLLWEYAINDFKGSSTGYPEESPESMRKGIEFFIRRGLQLPSRPALVFVYLYDAATHYDTFHSTALSYQNIVLQQFADAGVDIIVVPVSESLRFIGAQTEMNDHHPGPRGHEAISQSVWKEMRWAAAEAHESCSPEEYKAAASAADIPEGSDFAKDNFLHALQQMRSVSGTPVQPRFGKSNFSTDACELGEATLENFTNCSEVVMDIFGKGEPGRADRKIGYDIPPCAGNRILRIRMGGLAEGDSSGFIGMHVGGGKDARNEWPHTIRIRIDGHQPAEFTPRSAVNRFGAVFNLWIPLNLSAARRTTSQELALALCMPEDNVTGNWQESFWSPFHNGGGRVDWITVFVGA</sequence>
<dbReference type="Proteomes" id="UP001189429">
    <property type="component" value="Unassembled WGS sequence"/>
</dbReference>
<reference evidence="2" key="1">
    <citation type="submission" date="2023-10" db="EMBL/GenBank/DDBJ databases">
        <authorList>
            <person name="Chen Y."/>
            <person name="Shah S."/>
            <person name="Dougan E. K."/>
            <person name="Thang M."/>
            <person name="Chan C."/>
        </authorList>
    </citation>
    <scope>NUCLEOTIDE SEQUENCE [LARGE SCALE GENOMIC DNA]</scope>
</reference>
<dbReference type="PANTHER" id="PTHR34407:SF1">
    <property type="entry name" value="SGNH HYDROLASE-TYPE ESTERASE DOMAIN-CONTAINING PROTEIN"/>
    <property type="match status" value="1"/>
</dbReference>
<dbReference type="InterPro" id="IPR036514">
    <property type="entry name" value="SGNH_hydro_sf"/>
</dbReference>
<evidence type="ECO:0000313" key="2">
    <source>
        <dbReference type="EMBL" id="CAK0819456.1"/>
    </source>
</evidence>
<protein>
    <recommendedName>
        <fullName evidence="4">SGNH hydrolase-type esterase domain-containing protein</fullName>
    </recommendedName>
</protein>
<feature type="chain" id="PRO_5047477990" description="SGNH hydrolase-type esterase domain-containing protein" evidence="1">
    <location>
        <begin position="24"/>
        <end position="503"/>
    </location>
</feature>
<dbReference type="Gene3D" id="3.40.50.1110">
    <property type="entry name" value="SGNH hydrolase"/>
    <property type="match status" value="1"/>
</dbReference>
<organism evidence="2 3">
    <name type="scientific">Prorocentrum cordatum</name>
    <dbReference type="NCBI Taxonomy" id="2364126"/>
    <lineage>
        <taxon>Eukaryota</taxon>
        <taxon>Sar</taxon>
        <taxon>Alveolata</taxon>
        <taxon>Dinophyceae</taxon>
        <taxon>Prorocentrales</taxon>
        <taxon>Prorocentraceae</taxon>
        <taxon>Prorocentrum</taxon>
    </lineage>
</organism>
<name>A0ABN9RLC3_9DINO</name>
<evidence type="ECO:0000256" key="1">
    <source>
        <dbReference type="SAM" id="SignalP"/>
    </source>
</evidence>
<gene>
    <name evidence="2" type="ORF">PCOR1329_LOCUS21447</name>
</gene>
<evidence type="ECO:0008006" key="4">
    <source>
        <dbReference type="Google" id="ProtNLM"/>
    </source>
</evidence>
<comment type="caution">
    <text evidence="2">The sequence shown here is derived from an EMBL/GenBank/DDBJ whole genome shotgun (WGS) entry which is preliminary data.</text>
</comment>
<dbReference type="EMBL" id="CAUYUJ010007069">
    <property type="protein sequence ID" value="CAK0819456.1"/>
    <property type="molecule type" value="Genomic_DNA"/>
</dbReference>
<accession>A0ABN9RLC3</accession>
<proteinExistence type="predicted"/>